<organism evidence="1 2">
    <name type="scientific">Gigaspora margarita</name>
    <dbReference type="NCBI Taxonomy" id="4874"/>
    <lineage>
        <taxon>Eukaryota</taxon>
        <taxon>Fungi</taxon>
        <taxon>Fungi incertae sedis</taxon>
        <taxon>Mucoromycota</taxon>
        <taxon>Glomeromycotina</taxon>
        <taxon>Glomeromycetes</taxon>
        <taxon>Diversisporales</taxon>
        <taxon>Gigasporaceae</taxon>
        <taxon>Gigaspora</taxon>
    </lineage>
</organism>
<protein>
    <submittedName>
        <fullName evidence="1">879_t:CDS:1</fullName>
    </submittedName>
</protein>
<gene>
    <name evidence="1" type="ORF">GMARGA_LOCUS29383</name>
</gene>
<dbReference type="Proteomes" id="UP000789901">
    <property type="component" value="Unassembled WGS sequence"/>
</dbReference>
<name>A0ABN7WD28_GIGMA</name>
<reference evidence="1 2" key="1">
    <citation type="submission" date="2021-06" db="EMBL/GenBank/DDBJ databases">
        <authorList>
            <person name="Kallberg Y."/>
            <person name="Tangrot J."/>
            <person name="Rosling A."/>
        </authorList>
    </citation>
    <scope>NUCLEOTIDE SEQUENCE [LARGE SCALE GENOMIC DNA]</scope>
    <source>
        <strain evidence="1 2">120-4 pot B 10/14</strain>
    </source>
</reference>
<evidence type="ECO:0000313" key="1">
    <source>
        <dbReference type="EMBL" id="CAG8827364.1"/>
    </source>
</evidence>
<feature type="non-terminal residue" evidence="1">
    <location>
        <position position="96"/>
    </location>
</feature>
<dbReference type="EMBL" id="CAJVQB010039424">
    <property type="protein sequence ID" value="CAG8827364.1"/>
    <property type="molecule type" value="Genomic_DNA"/>
</dbReference>
<sequence length="96" mass="11339">LEVYNWNQYVQAAIKGENSNQKNFFPNIVRRNISEDISKKLILILTEIFTIDYGNLEMQQQIQRNRTTTPKGKSVLQEKDKTKILEHYKDNTKPLI</sequence>
<comment type="caution">
    <text evidence="1">The sequence shown here is derived from an EMBL/GenBank/DDBJ whole genome shotgun (WGS) entry which is preliminary data.</text>
</comment>
<proteinExistence type="predicted"/>
<accession>A0ABN7WD28</accession>
<evidence type="ECO:0000313" key="2">
    <source>
        <dbReference type="Proteomes" id="UP000789901"/>
    </source>
</evidence>
<keyword evidence="2" id="KW-1185">Reference proteome</keyword>
<feature type="non-terminal residue" evidence="1">
    <location>
        <position position="1"/>
    </location>
</feature>